<feature type="repeat" description="WD" evidence="3">
    <location>
        <begin position="216"/>
        <end position="257"/>
    </location>
</feature>
<name>A0A5B9PH86_9BACT</name>
<feature type="repeat" description="WD" evidence="3">
    <location>
        <begin position="348"/>
        <end position="383"/>
    </location>
</feature>
<dbReference type="CDD" id="cd00200">
    <property type="entry name" value="WD40"/>
    <property type="match status" value="1"/>
</dbReference>
<dbReference type="Pfam" id="PF07635">
    <property type="entry name" value="PSCyt1"/>
    <property type="match status" value="1"/>
</dbReference>
<protein>
    <submittedName>
        <fullName evidence="6">WD domain, G-beta repeat</fullName>
    </submittedName>
</protein>
<dbReference type="OrthoDB" id="226265at2"/>
<reference evidence="6 7" key="1">
    <citation type="submission" date="2019-08" db="EMBL/GenBank/DDBJ databases">
        <title>Deep-cultivation of Planctomycetes and their phenomic and genomic characterization uncovers novel biology.</title>
        <authorList>
            <person name="Wiegand S."/>
            <person name="Jogler M."/>
            <person name="Boedeker C."/>
            <person name="Pinto D."/>
            <person name="Vollmers J."/>
            <person name="Rivas-Marin E."/>
            <person name="Kohn T."/>
            <person name="Peeters S.H."/>
            <person name="Heuer A."/>
            <person name="Rast P."/>
            <person name="Oberbeckmann S."/>
            <person name="Bunk B."/>
            <person name="Jeske O."/>
            <person name="Meyerdierks A."/>
            <person name="Storesund J.E."/>
            <person name="Kallscheuer N."/>
            <person name="Luecker S."/>
            <person name="Lage O.M."/>
            <person name="Pohl T."/>
            <person name="Merkel B.J."/>
            <person name="Hornburger P."/>
            <person name="Mueller R.-W."/>
            <person name="Bruemmer F."/>
            <person name="Labrenz M."/>
            <person name="Spormann A.M."/>
            <person name="Op den Camp H."/>
            <person name="Overmann J."/>
            <person name="Amann R."/>
            <person name="Jetten M.S.M."/>
            <person name="Mascher T."/>
            <person name="Medema M.H."/>
            <person name="Devos D.P."/>
            <person name="Kaster A.-K."/>
            <person name="Ovreas L."/>
            <person name="Rohde M."/>
            <person name="Galperin M.Y."/>
            <person name="Jogler C."/>
        </authorList>
    </citation>
    <scope>NUCLEOTIDE SEQUENCE [LARGE SCALE GENOMIC DNA]</scope>
    <source>
        <strain evidence="6 7">FC18</strain>
    </source>
</reference>
<feature type="signal peptide" evidence="4">
    <location>
        <begin position="1"/>
        <end position="19"/>
    </location>
</feature>
<accession>A0A5B9PH86</accession>
<dbReference type="PROSITE" id="PS50082">
    <property type="entry name" value="WD_REPEATS_2"/>
    <property type="match status" value="4"/>
</dbReference>
<keyword evidence="2" id="KW-0677">Repeat</keyword>
<dbReference type="GO" id="GO:0020037">
    <property type="term" value="F:heme binding"/>
    <property type="evidence" value="ECO:0007669"/>
    <property type="project" value="InterPro"/>
</dbReference>
<sequence length="929" mass="101741" precursor="true">MKSFLIIAFWFFAASVSQAQDADNSIDFESQVAPILTKHCAGCHNEDTAEGDFSVDSFESIVAGSADRHIVKLMRGSEEPAMPPEDDFDRVPEQQIAIVERWIKEGAKPTENASKKPKLAIASPNWDAKTESQPSILAADWSPDGGTIAVARFGSVELFDAETLRPKHRFDSLPGKVNSVQFSADGKSLIAATGIAGVGGRALVWETVSHEKRLQIDGHNDVLYDAVVSPDGKTIATSAYDKTILLWDAATGEQLRKLKGHNSAVYDLEFSPDSKNLLSASGDQTIKVWNVASGQRLDTLGQPLAEQFTVGISPNGSLVVGGGRDNRLRVWKLASTDAPAINPILFSRFAHEAAIVRMEFSSDGSRLLTSAEDKMIKVWETDSFLQVGTLEQQDEICSAIAISPDAKRIFLGRLDGSMEVVDVPAEEGAVASAKSVVAKETYKKEPAKPVAVDEAEPNDAFADAQQVSIPVTVSGTIRESKNGADADLFRFRAKAGQSLMLETKAARDKSPVDTRIEVLHTDGTPVSQVVLRAVRDSYFTFRGKDSDTSDDFRVHNWQEMQLNEYLYANGEVNRLFLHPRGPDSGFRVFPGTGKRFGYFGTTAMSHALQEPCYVVEAWPPGTTFLPNGLPVFELNYENDDDSRRELGKDSRLKFVAPNDGDFLVRVTDVRGFGGEDFKYQLTVRETNPDFEIKFHGEKSIFAGSGSEFRLVAKRKDGFEGEIQIEVKNVPPGFYVTSPLRIEANHVEVIGAIHALDTLEGAGGTAKGITKEQADAISFHATVEIAGEVLSKTFHGVGEMKLEEAEPKVVCQIVRDKDDSMPAERDFDHPLVFEIRAGQSIQAHVVAKRNGHDGPIKFGNEGSGRNLPHGVRVDDLGLNGLMIPKGQNRQRFFIKAESFVEPQTRMFHLKVDNVNKLVCPPVILKVLPAE</sequence>
<evidence type="ECO:0000256" key="4">
    <source>
        <dbReference type="SAM" id="SignalP"/>
    </source>
</evidence>
<dbReference type="PROSITE" id="PS00678">
    <property type="entry name" value="WD_REPEATS_1"/>
    <property type="match status" value="3"/>
</dbReference>
<dbReference type="SUPFAM" id="SSF46626">
    <property type="entry name" value="Cytochrome c"/>
    <property type="match status" value="1"/>
</dbReference>
<dbReference type="EMBL" id="CP042912">
    <property type="protein sequence ID" value="QEG24650.1"/>
    <property type="molecule type" value="Genomic_DNA"/>
</dbReference>
<dbReference type="PRINTS" id="PR00320">
    <property type="entry name" value="GPROTEINBRPT"/>
</dbReference>
<dbReference type="STRING" id="980251.GCA_001642875_00998"/>
<dbReference type="SMART" id="SM00320">
    <property type="entry name" value="WD40"/>
    <property type="match status" value="6"/>
</dbReference>
<keyword evidence="1 3" id="KW-0853">WD repeat</keyword>
<evidence type="ECO:0000256" key="2">
    <source>
        <dbReference type="ARBA" id="ARBA00022737"/>
    </source>
</evidence>
<dbReference type="InterPro" id="IPR036909">
    <property type="entry name" value="Cyt_c-like_dom_sf"/>
</dbReference>
<feature type="repeat" description="WD" evidence="3">
    <location>
        <begin position="258"/>
        <end position="299"/>
    </location>
</feature>
<keyword evidence="7" id="KW-1185">Reference proteome</keyword>
<dbReference type="PROSITE" id="PS50294">
    <property type="entry name" value="WD_REPEATS_REGION"/>
    <property type="match status" value="3"/>
</dbReference>
<dbReference type="PANTHER" id="PTHR19848">
    <property type="entry name" value="WD40 REPEAT PROTEIN"/>
    <property type="match status" value="1"/>
</dbReference>
<dbReference type="Pfam" id="PF00400">
    <property type="entry name" value="WD40"/>
    <property type="match status" value="4"/>
</dbReference>
<feature type="repeat" description="WD" evidence="3">
    <location>
        <begin position="309"/>
        <end position="341"/>
    </location>
</feature>
<dbReference type="PRINTS" id="PR00319">
    <property type="entry name" value="GPROTEINB"/>
</dbReference>
<dbReference type="RefSeq" id="WP_075083790.1">
    <property type="nucleotide sequence ID" value="NZ_CP042912.1"/>
</dbReference>
<proteinExistence type="predicted"/>
<dbReference type="InterPro" id="IPR011429">
    <property type="entry name" value="Cyt_c_Planctomycete-type"/>
</dbReference>
<dbReference type="InterPro" id="IPR020472">
    <property type="entry name" value="WD40_PAC1"/>
</dbReference>
<dbReference type="SUPFAM" id="SSF50998">
    <property type="entry name" value="Quinoprotein alcohol dehydrogenase-like"/>
    <property type="match status" value="1"/>
</dbReference>
<evidence type="ECO:0000313" key="6">
    <source>
        <dbReference type="EMBL" id="QEG24650.1"/>
    </source>
</evidence>
<dbReference type="Proteomes" id="UP000322214">
    <property type="component" value="Chromosome"/>
</dbReference>
<evidence type="ECO:0000313" key="7">
    <source>
        <dbReference type="Proteomes" id="UP000322214"/>
    </source>
</evidence>
<feature type="chain" id="PRO_5022866651" evidence="4">
    <location>
        <begin position="20"/>
        <end position="929"/>
    </location>
</feature>
<keyword evidence="4" id="KW-0732">Signal</keyword>
<dbReference type="GO" id="GO:0009055">
    <property type="term" value="F:electron transfer activity"/>
    <property type="evidence" value="ECO:0007669"/>
    <property type="project" value="InterPro"/>
</dbReference>
<dbReference type="PANTHER" id="PTHR19848:SF8">
    <property type="entry name" value="F-BOX AND WD REPEAT DOMAIN CONTAINING 7"/>
    <property type="match status" value="1"/>
</dbReference>
<organism evidence="6 7">
    <name type="scientific">Mariniblastus fucicola</name>
    <dbReference type="NCBI Taxonomy" id="980251"/>
    <lineage>
        <taxon>Bacteria</taxon>
        <taxon>Pseudomonadati</taxon>
        <taxon>Planctomycetota</taxon>
        <taxon>Planctomycetia</taxon>
        <taxon>Pirellulales</taxon>
        <taxon>Pirellulaceae</taxon>
        <taxon>Mariniblastus</taxon>
    </lineage>
</organism>
<dbReference type="InterPro" id="IPR001632">
    <property type="entry name" value="WD40_G-protein_beta-like"/>
</dbReference>
<evidence type="ECO:0000259" key="5">
    <source>
        <dbReference type="Pfam" id="PF07635"/>
    </source>
</evidence>
<dbReference type="InterPro" id="IPR001680">
    <property type="entry name" value="WD40_rpt"/>
</dbReference>
<dbReference type="InterPro" id="IPR011047">
    <property type="entry name" value="Quinoprotein_ADH-like_sf"/>
</dbReference>
<dbReference type="KEGG" id="mff:MFFC18_45710"/>
<dbReference type="Gene3D" id="2.130.10.10">
    <property type="entry name" value="YVTN repeat-like/Quinoprotein amine dehydrogenase"/>
    <property type="match status" value="2"/>
</dbReference>
<feature type="domain" description="Cytochrome C Planctomycete-type" evidence="5">
    <location>
        <begin position="40"/>
        <end position="86"/>
    </location>
</feature>
<evidence type="ECO:0000256" key="3">
    <source>
        <dbReference type="PROSITE-ProRule" id="PRU00221"/>
    </source>
</evidence>
<gene>
    <name evidence="6" type="ORF">MFFC18_45710</name>
</gene>
<evidence type="ECO:0000256" key="1">
    <source>
        <dbReference type="ARBA" id="ARBA00022574"/>
    </source>
</evidence>
<dbReference type="AlphaFoldDB" id="A0A5B9PH86"/>
<dbReference type="Gene3D" id="2.60.120.380">
    <property type="match status" value="1"/>
</dbReference>
<dbReference type="InterPro" id="IPR019775">
    <property type="entry name" value="WD40_repeat_CS"/>
</dbReference>
<dbReference type="InterPro" id="IPR015943">
    <property type="entry name" value="WD40/YVTN_repeat-like_dom_sf"/>
</dbReference>